<dbReference type="PANTHER" id="PTHR31001:SF85">
    <property type="entry name" value="ZN(II)2CYS6 TRANSCRIPTION FACTOR (EUROFUNG)"/>
    <property type="match status" value="1"/>
</dbReference>
<reference evidence="6" key="1">
    <citation type="submission" date="2019-07" db="EMBL/GenBank/DDBJ databases">
        <title>Hyphodiscus hymeniophilus genome sequencing and assembly.</title>
        <authorList>
            <person name="Kramer G."/>
            <person name="Nodwell J."/>
        </authorList>
    </citation>
    <scope>NUCLEOTIDE SEQUENCE</scope>
    <source>
        <strain evidence="6">ATCC 34498</strain>
    </source>
</reference>
<dbReference type="InterPro" id="IPR007219">
    <property type="entry name" value="XnlR_reg_dom"/>
</dbReference>
<evidence type="ECO:0000259" key="5">
    <source>
        <dbReference type="PROSITE" id="PS50048"/>
    </source>
</evidence>
<dbReference type="GO" id="GO:0005634">
    <property type="term" value="C:nucleus"/>
    <property type="evidence" value="ECO:0007669"/>
    <property type="project" value="UniProtKB-SubCell"/>
</dbReference>
<dbReference type="SMART" id="SM00906">
    <property type="entry name" value="Fungal_trans"/>
    <property type="match status" value="1"/>
</dbReference>
<keyword evidence="3" id="KW-0539">Nucleus</keyword>
<feature type="domain" description="Zn(2)-C6 fungal-type" evidence="5">
    <location>
        <begin position="29"/>
        <end position="58"/>
    </location>
</feature>
<evidence type="ECO:0000313" key="6">
    <source>
        <dbReference type="EMBL" id="KAG0648436.1"/>
    </source>
</evidence>
<organism evidence="6 7">
    <name type="scientific">Hyphodiscus hymeniophilus</name>
    <dbReference type="NCBI Taxonomy" id="353542"/>
    <lineage>
        <taxon>Eukaryota</taxon>
        <taxon>Fungi</taxon>
        <taxon>Dikarya</taxon>
        <taxon>Ascomycota</taxon>
        <taxon>Pezizomycotina</taxon>
        <taxon>Leotiomycetes</taxon>
        <taxon>Helotiales</taxon>
        <taxon>Hyphodiscaceae</taxon>
        <taxon>Hyphodiscus</taxon>
    </lineage>
</organism>
<proteinExistence type="predicted"/>
<dbReference type="GO" id="GO:0000981">
    <property type="term" value="F:DNA-binding transcription factor activity, RNA polymerase II-specific"/>
    <property type="evidence" value="ECO:0007669"/>
    <property type="project" value="InterPro"/>
</dbReference>
<dbReference type="Pfam" id="PF00172">
    <property type="entry name" value="Zn_clus"/>
    <property type="match status" value="1"/>
</dbReference>
<dbReference type="InterPro" id="IPR050613">
    <property type="entry name" value="Sec_Metabolite_Reg"/>
</dbReference>
<sequence>MQEQSQASALEAERVEQLGSSSSDVKKYSCISCRQRKIRCDRRIPCSNCTKASRPCNFVDPVRGKRKKRTATKEGLHAKLRRYEELLRSYGADIEPSESGTNNFSDAESVSEHDVHMAEGDAESAKMSASSPFTFDETKTKLISKNGSSRYFDTYVSFAWSMAQLGRRGMSGLRRDTFPISDNDQFHHPVEEGISGSLDTSTVQESDYLDNSPQESELVLGNTPKNADLATLHFPLHILEALLEIYRVRVDPLMKFLHLPTLWPVMRHSLEDGQELSKSFTAIVFSIYFTTITSLEENECFSLLGEQKSTLAIRYKTAARQALINADFLKSSSLMTLQAYATFLMGMRGHMETTSMYILSGIAVRLARRMGLHRDGTMLGLPMFETEMRRRLWWHIVQVDWQTSDHSGTKASMDLFVSDAKNPLNIEDEDIGPDMVNPPPERTGITSLVLLLLRCDIMEFLRQIAPQLSTDIGSPLPGWSNLTSTSVPISDKENMINQMEDMLERKYLRYYDPSNSLHYFSSILARSSICKMKLLAHNPRQYANSGAKVPQRSRDILFANATKMLEYASLSLSNENLKKFTWQVSTGYLWDTLHCVLVEVRERKTGPQVDRAWQLIGAVFMNYPQIFAETTDALYAALGNWTLTVWDEVSAARSTERLPESPTPEFIVALRRCRRPTAEKSLKSDAATDSGQPGNTQGYGEVPSLGYDGNQSANLEMTDMYDFPNLLSFEMEPDEWMQWERLLSGQTL</sequence>
<dbReference type="GO" id="GO:0003677">
    <property type="term" value="F:DNA binding"/>
    <property type="evidence" value="ECO:0007669"/>
    <property type="project" value="InterPro"/>
</dbReference>
<dbReference type="InterPro" id="IPR001138">
    <property type="entry name" value="Zn2Cys6_DnaBD"/>
</dbReference>
<feature type="region of interest" description="Disordered" evidence="4">
    <location>
        <begin position="1"/>
        <end position="22"/>
    </location>
</feature>
<dbReference type="GO" id="GO:0008270">
    <property type="term" value="F:zinc ion binding"/>
    <property type="evidence" value="ECO:0007669"/>
    <property type="project" value="InterPro"/>
</dbReference>
<comment type="caution">
    <text evidence="6">The sequence shown here is derived from an EMBL/GenBank/DDBJ whole genome shotgun (WGS) entry which is preliminary data.</text>
</comment>
<dbReference type="CDD" id="cd12148">
    <property type="entry name" value="fungal_TF_MHR"/>
    <property type="match status" value="1"/>
</dbReference>
<dbReference type="SUPFAM" id="SSF57701">
    <property type="entry name" value="Zn2/Cys6 DNA-binding domain"/>
    <property type="match status" value="1"/>
</dbReference>
<dbReference type="AlphaFoldDB" id="A0A9P7AWQ5"/>
<accession>A0A9P7AWQ5</accession>
<dbReference type="GO" id="GO:0006351">
    <property type="term" value="P:DNA-templated transcription"/>
    <property type="evidence" value="ECO:0007669"/>
    <property type="project" value="InterPro"/>
</dbReference>
<dbReference type="SMART" id="SM00066">
    <property type="entry name" value="GAL4"/>
    <property type="match status" value="1"/>
</dbReference>
<comment type="subcellular location">
    <subcellularLocation>
        <location evidence="1">Nucleus</location>
    </subcellularLocation>
</comment>
<feature type="compositionally biased region" description="Polar residues" evidence="4">
    <location>
        <begin position="687"/>
        <end position="698"/>
    </location>
</feature>
<dbReference type="PROSITE" id="PS00463">
    <property type="entry name" value="ZN2_CY6_FUNGAL_1"/>
    <property type="match status" value="1"/>
</dbReference>
<evidence type="ECO:0000256" key="3">
    <source>
        <dbReference type="ARBA" id="ARBA00023242"/>
    </source>
</evidence>
<dbReference type="CDD" id="cd00067">
    <property type="entry name" value="GAL4"/>
    <property type="match status" value="1"/>
</dbReference>
<keyword evidence="7" id="KW-1185">Reference proteome</keyword>
<dbReference type="Gene3D" id="4.10.240.10">
    <property type="entry name" value="Zn(2)-C6 fungal-type DNA-binding domain"/>
    <property type="match status" value="1"/>
</dbReference>
<dbReference type="EMBL" id="VNKQ01000010">
    <property type="protein sequence ID" value="KAG0648436.1"/>
    <property type="molecule type" value="Genomic_DNA"/>
</dbReference>
<name>A0A9P7AWQ5_9HELO</name>
<evidence type="ECO:0000313" key="7">
    <source>
        <dbReference type="Proteomes" id="UP000785200"/>
    </source>
</evidence>
<gene>
    <name evidence="6" type="ORF">D0Z07_5361</name>
</gene>
<dbReference type="InterPro" id="IPR036864">
    <property type="entry name" value="Zn2-C6_fun-type_DNA-bd_sf"/>
</dbReference>
<keyword evidence="2" id="KW-0479">Metal-binding</keyword>
<dbReference type="Pfam" id="PF04082">
    <property type="entry name" value="Fungal_trans"/>
    <property type="match status" value="1"/>
</dbReference>
<evidence type="ECO:0000256" key="2">
    <source>
        <dbReference type="ARBA" id="ARBA00022723"/>
    </source>
</evidence>
<feature type="region of interest" description="Disordered" evidence="4">
    <location>
        <begin position="679"/>
        <end position="707"/>
    </location>
</feature>
<dbReference type="OrthoDB" id="2269373at2759"/>
<dbReference type="PROSITE" id="PS50048">
    <property type="entry name" value="ZN2_CY6_FUNGAL_2"/>
    <property type="match status" value="1"/>
</dbReference>
<dbReference type="Proteomes" id="UP000785200">
    <property type="component" value="Unassembled WGS sequence"/>
</dbReference>
<dbReference type="PANTHER" id="PTHR31001">
    <property type="entry name" value="UNCHARACTERIZED TRANSCRIPTIONAL REGULATORY PROTEIN"/>
    <property type="match status" value="1"/>
</dbReference>
<protein>
    <submittedName>
        <fullName evidence="6">Transcription factor vrtR1</fullName>
    </submittedName>
</protein>
<evidence type="ECO:0000256" key="1">
    <source>
        <dbReference type="ARBA" id="ARBA00004123"/>
    </source>
</evidence>
<evidence type="ECO:0000256" key="4">
    <source>
        <dbReference type="SAM" id="MobiDB-lite"/>
    </source>
</evidence>